<feature type="transmembrane region" description="Helical" evidence="1">
    <location>
        <begin position="145"/>
        <end position="169"/>
    </location>
</feature>
<dbReference type="KEGG" id="tpla:ElP_31690"/>
<reference evidence="2 3" key="1">
    <citation type="submission" date="2019-02" db="EMBL/GenBank/DDBJ databases">
        <title>Deep-cultivation of Planctomycetes and their phenomic and genomic characterization uncovers novel biology.</title>
        <authorList>
            <person name="Wiegand S."/>
            <person name="Jogler M."/>
            <person name="Boedeker C."/>
            <person name="Pinto D."/>
            <person name="Vollmers J."/>
            <person name="Rivas-Marin E."/>
            <person name="Kohn T."/>
            <person name="Peeters S.H."/>
            <person name="Heuer A."/>
            <person name="Rast P."/>
            <person name="Oberbeckmann S."/>
            <person name="Bunk B."/>
            <person name="Jeske O."/>
            <person name="Meyerdierks A."/>
            <person name="Storesund J.E."/>
            <person name="Kallscheuer N."/>
            <person name="Luecker S."/>
            <person name="Lage O.M."/>
            <person name="Pohl T."/>
            <person name="Merkel B.J."/>
            <person name="Hornburger P."/>
            <person name="Mueller R.-W."/>
            <person name="Bruemmer F."/>
            <person name="Labrenz M."/>
            <person name="Spormann A.M."/>
            <person name="Op den Camp H."/>
            <person name="Overmann J."/>
            <person name="Amann R."/>
            <person name="Jetten M.S.M."/>
            <person name="Mascher T."/>
            <person name="Medema M.H."/>
            <person name="Devos D.P."/>
            <person name="Kaster A.-K."/>
            <person name="Ovreas L."/>
            <person name="Rohde M."/>
            <person name="Galperin M.Y."/>
            <person name="Jogler C."/>
        </authorList>
    </citation>
    <scope>NUCLEOTIDE SEQUENCE [LARGE SCALE GENOMIC DNA]</scope>
    <source>
        <strain evidence="2 3">ElP</strain>
    </source>
</reference>
<evidence type="ECO:0008006" key="4">
    <source>
        <dbReference type="Google" id="ProtNLM"/>
    </source>
</evidence>
<dbReference type="Pfam" id="PF09954">
    <property type="entry name" value="DUF2188"/>
    <property type="match status" value="1"/>
</dbReference>
<dbReference type="EMBL" id="CP036426">
    <property type="protein sequence ID" value="QDV35266.1"/>
    <property type="molecule type" value="Genomic_DNA"/>
</dbReference>
<dbReference type="InterPro" id="IPR018691">
    <property type="entry name" value="DUF2188"/>
</dbReference>
<evidence type="ECO:0000313" key="2">
    <source>
        <dbReference type="EMBL" id="QDV35266.1"/>
    </source>
</evidence>
<keyword evidence="1" id="KW-1133">Transmembrane helix</keyword>
<dbReference type="Proteomes" id="UP000317835">
    <property type="component" value="Chromosome"/>
</dbReference>
<name>A0A518H349_9BACT</name>
<dbReference type="AlphaFoldDB" id="A0A518H349"/>
<organism evidence="2 3">
    <name type="scientific">Tautonia plasticadhaerens</name>
    <dbReference type="NCBI Taxonomy" id="2527974"/>
    <lineage>
        <taxon>Bacteria</taxon>
        <taxon>Pseudomonadati</taxon>
        <taxon>Planctomycetota</taxon>
        <taxon>Planctomycetia</taxon>
        <taxon>Isosphaerales</taxon>
        <taxon>Isosphaeraceae</taxon>
        <taxon>Tautonia</taxon>
    </lineage>
</organism>
<sequence length="302" mass="31715">MAKNLHVVPHEDGWAIKREGEDGTVSVHGSQADAVERGERLAAESEVNLVVHRDNGAFDHVENFKEGNGRAAAAGRERADYRAADTRPDEERVRLQDVASVGSRVSWGALIAGAVVALTVYVSLGTLGVAVGLSTADMNRVDGGTLAIGAAIWAALSLLIALFLGGFVTSRSTVGERKDESMIYGLLLWGTIFVAVVVLTGLGLNLGIGGMMEQVTGSGTTGPMLSDAQIAEAELSPQQVETLHQFRDRADAVRTTTAAWWTFATLIASIIASIVGALVGAGPQLSLEDLRSRREAAVAARS</sequence>
<feature type="transmembrane region" description="Helical" evidence="1">
    <location>
        <begin position="181"/>
        <end position="204"/>
    </location>
</feature>
<keyword evidence="3" id="KW-1185">Reference proteome</keyword>
<dbReference type="RefSeq" id="WP_197447014.1">
    <property type="nucleotide sequence ID" value="NZ_CP036426.1"/>
</dbReference>
<keyword evidence="1" id="KW-0472">Membrane</keyword>
<protein>
    <recommendedName>
        <fullName evidence="4">DUF2188 domain-containing protein</fullName>
    </recommendedName>
</protein>
<feature type="transmembrane region" description="Helical" evidence="1">
    <location>
        <begin position="258"/>
        <end position="281"/>
    </location>
</feature>
<accession>A0A518H349</accession>
<keyword evidence="1" id="KW-0812">Transmembrane</keyword>
<evidence type="ECO:0000256" key="1">
    <source>
        <dbReference type="SAM" id="Phobius"/>
    </source>
</evidence>
<feature type="transmembrane region" description="Helical" evidence="1">
    <location>
        <begin position="109"/>
        <end position="133"/>
    </location>
</feature>
<gene>
    <name evidence="2" type="ORF">ElP_31690</name>
</gene>
<proteinExistence type="predicted"/>
<evidence type="ECO:0000313" key="3">
    <source>
        <dbReference type="Proteomes" id="UP000317835"/>
    </source>
</evidence>